<dbReference type="Proteomes" id="UP000015688">
    <property type="component" value="Unassembled WGS sequence"/>
</dbReference>
<dbReference type="PATRIC" id="fig|1233171.3.peg.3349"/>
<dbReference type="NCBIfam" id="NF040973">
    <property type="entry name" value="restrict_Sau3AI"/>
    <property type="match status" value="1"/>
</dbReference>
<reference evidence="5 6" key="1">
    <citation type="submission" date="2013-06" db="EMBL/GenBank/DDBJ databases">
        <authorList>
            <person name="Walk S."/>
            <person name="Aronoff D."/>
            <person name="Young V.Y."/>
            <person name="Marsh J."/>
            <person name="Harrison L."/>
            <person name="Daugherty S.C."/>
            <person name="Shefchek K.A."/>
            <person name="Hine E.E."/>
            <person name="Tallon L.J."/>
            <person name="Sadzewicz L.K."/>
            <person name="Rasko D.A."/>
        </authorList>
    </citation>
    <scope>NUCLEOTIDE SEQUENCE [LARGE SCALE GENOMIC DNA]</scope>
    <source>
        <strain evidence="5 6">ATCC 638</strain>
    </source>
</reference>
<dbReference type="GO" id="GO:0004519">
    <property type="term" value="F:endonuclease activity"/>
    <property type="evidence" value="ECO:0007669"/>
    <property type="project" value="UniProtKB-KW"/>
</dbReference>
<dbReference type="GO" id="GO:0016787">
    <property type="term" value="F:hydrolase activity"/>
    <property type="evidence" value="ECO:0007669"/>
    <property type="project" value="UniProtKB-KW"/>
</dbReference>
<dbReference type="SUPFAM" id="SSF52980">
    <property type="entry name" value="Restriction endonuclease-like"/>
    <property type="match status" value="2"/>
</dbReference>
<name>T4VHA5_PARBF</name>
<dbReference type="InterPro" id="IPR037057">
    <property type="entry name" value="DNA_rep_MutH/T2_RE_sf"/>
</dbReference>
<dbReference type="AlphaFoldDB" id="T4VHA5"/>
<dbReference type="Pfam" id="PF02976">
    <property type="entry name" value="MutH"/>
    <property type="match status" value="1"/>
</dbReference>
<dbReference type="InterPro" id="IPR011337">
    <property type="entry name" value="DNA_rep_MutH/RE_typeII_Sau3AI"/>
</dbReference>
<accession>T4VHA5</accession>
<keyword evidence="2" id="KW-0255">Endonuclease</keyword>
<evidence type="ECO:0000313" key="5">
    <source>
        <dbReference type="EMBL" id="EQK40121.1"/>
    </source>
</evidence>
<feature type="domain" description="DNA mismatch repair MutH/Type II restriction enzyme Sau3AI" evidence="4">
    <location>
        <begin position="49"/>
        <end position="152"/>
    </location>
</feature>
<evidence type="ECO:0000256" key="3">
    <source>
        <dbReference type="ARBA" id="ARBA00022801"/>
    </source>
</evidence>
<evidence type="ECO:0000256" key="2">
    <source>
        <dbReference type="ARBA" id="ARBA00022759"/>
    </source>
</evidence>
<dbReference type="CDD" id="cd22356">
    <property type="entry name" value="Sau3AI_N-like"/>
    <property type="match status" value="1"/>
</dbReference>
<comment type="caution">
    <text evidence="5">The sequence shown here is derived from an EMBL/GenBank/DDBJ whole genome shotgun (WGS) entry which is preliminary data.</text>
</comment>
<dbReference type="InterPro" id="IPR011335">
    <property type="entry name" value="Restrct_endonuc-II-like"/>
</dbReference>
<dbReference type="GO" id="GO:0003677">
    <property type="term" value="F:DNA binding"/>
    <property type="evidence" value="ECO:0007669"/>
    <property type="project" value="InterPro"/>
</dbReference>
<proteinExistence type="predicted"/>
<organism evidence="5 6">
    <name type="scientific">Paraclostridium bifermentans ATCC 638 = DSM 14991</name>
    <dbReference type="NCBI Taxonomy" id="1233171"/>
    <lineage>
        <taxon>Bacteria</taxon>
        <taxon>Bacillati</taxon>
        <taxon>Bacillota</taxon>
        <taxon>Clostridia</taxon>
        <taxon>Peptostreptococcales</taxon>
        <taxon>Peptostreptococcaceae</taxon>
        <taxon>Paraclostridium</taxon>
    </lineage>
</organism>
<dbReference type="SMART" id="SM00927">
    <property type="entry name" value="MutH"/>
    <property type="match status" value="1"/>
</dbReference>
<gene>
    <name evidence="5" type="ORF">C672_3480</name>
</gene>
<protein>
    <submittedName>
        <fullName evidence="5">DNA mismatch repair enzyme MutH family protein</fullName>
    </submittedName>
</protein>
<dbReference type="GeneID" id="67474557"/>
<dbReference type="Gene3D" id="3.40.600.10">
    <property type="entry name" value="DNA mismatch repair MutH/Restriction endonuclease, type II"/>
    <property type="match status" value="2"/>
</dbReference>
<dbReference type="EMBL" id="AVNC01000021">
    <property type="protein sequence ID" value="EQK40121.1"/>
    <property type="molecule type" value="Genomic_DNA"/>
</dbReference>
<dbReference type="RefSeq" id="WP_021434420.1">
    <property type="nucleotide sequence ID" value="NZ_AVNC01000021.1"/>
</dbReference>
<keyword evidence="3" id="KW-0378">Hydrolase</keyword>
<sequence>MKFKTQEELLRFTKGILGKKFKDIDEQNLLATKKKDKGILGKVVETGFYGYDLNSNPEADFSEIGIELKVAGFKRNKDNSISAKERLVLSKIDYCKMIEEEFEFSKLLFKNKKLLIIWYEYDYENKDNYGNFEIKHYQLYNMSADEEVFKNDFNIIKEKVLNGEAHLLSEGDTAYLGACTKGAKGTDQTKQPKSEILAKPRAYSLKNGYMTGILRSIDVSKQIPVKFKTAYSYVTEKLSPYFGLNQKEIWERLTGIKLEVGDPIPKNLNKMISDRIVGKDKELKEIDDVFNKVTYIIKNIPVDENNYPMERLSFRNLYLSEFEDDWIDSDWAEYFEEINIILVRYEGKKDGKKLKNGDRILKDVVSLTFNAYDIDLFKHSYEMVQTAIKTKDISKLPYPKSYEDQVLEIAPKGKGGDDAYNNFLSKDFTKTCFMLDKDFVNYKINEKE</sequence>
<evidence type="ECO:0000259" key="4">
    <source>
        <dbReference type="SMART" id="SM00927"/>
    </source>
</evidence>
<evidence type="ECO:0000313" key="6">
    <source>
        <dbReference type="Proteomes" id="UP000015688"/>
    </source>
</evidence>
<evidence type="ECO:0000256" key="1">
    <source>
        <dbReference type="ARBA" id="ARBA00022722"/>
    </source>
</evidence>
<keyword evidence="1" id="KW-0540">Nuclease</keyword>